<name>A0A843WCH8_COLES</name>
<accession>A0A843WCH8</accession>
<sequence>MTSSYFYHVHATIVRWAHHGPAQFGRQTWPYRKAPRRFKSSSKDSCPVPVFGYQRHPETASGRLPACSDKGPSFRIGSARLAPKTPLGRVVLPCIRQLAASHASGHQIPNS</sequence>
<reference evidence="1" key="1">
    <citation type="submission" date="2017-07" db="EMBL/GenBank/DDBJ databases">
        <title>Taro Niue Genome Assembly and Annotation.</title>
        <authorList>
            <person name="Atibalentja N."/>
            <person name="Keating K."/>
            <person name="Fields C.J."/>
        </authorList>
    </citation>
    <scope>NUCLEOTIDE SEQUENCE</scope>
    <source>
        <strain evidence="1">Niue_2</strain>
        <tissue evidence="1">Leaf</tissue>
    </source>
</reference>
<dbReference type="EMBL" id="NMUH01003356">
    <property type="protein sequence ID" value="MQM05147.1"/>
    <property type="molecule type" value="Genomic_DNA"/>
</dbReference>
<keyword evidence="2" id="KW-1185">Reference proteome</keyword>
<gene>
    <name evidence="1" type="ORF">Taro_037952</name>
</gene>
<evidence type="ECO:0000313" key="1">
    <source>
        <dbReference type="EMBL" id="MQM05147.1"/>
    </source>
</evidence>
<comment type="caution">
    <text evidence="1">The sequence shown here is derived from an EMBL/GenBank/DDBJ whole genome shotgun (WGS) entry which is preliminary data.</text>
</comment>
<dbReference type="AlphaFoldDB" id="A0A843WCH8"/>
<protein>
    <submittedName>
        <fullName evidence="1">Uncharacterized protein</fullName>
    </submittedName>
</protein>
<dbReference type="Proteomes" id="UP000652761">
    <property type="component" value="Unassembled WGS sequence"/>
</dbReference>
<evidence type="ECO:0000313" key="2">
    <source>
        <dbReference type="Proteomes" id="UP000652761"/>
    </source>
</evidence>
<feature type="non-terminal residue" evidence="1">
    <location>
        <position position="111"/>
    </location>
</feature>
<organism evidence="1 2">
    <name type="scientific">Colocasia esculenta</name>
    <name type="common">Wild taro</name>
    <name type="synonym">Arum esculentum</name>
    <dbReference type="NCBI Taxonomy" id="4460"/>
    <lineage>
        <taxon>Eukaryota</taxon>
        <taxon>Viridiplantae</taxon>
        <taxon>Streptophyta</taxon>
        <taxon>Embryophyta</taxon>
        <taxon>Tracheophyta</taxon>
        <taxon>Spermatophyta</taxon>
        <taxon>Magnoliopsida</taxon>
        <taxon>Liliopsida</taxon>
        <taxon>Araceae</taxon>
        <taxon>Aroideae</taxon>
        <taxon>Colocasieae</taxon>
        <taxon>Colocasia</taxon>
    </lineage>
</organism>
<proteinExistence type="predicted"/>